<proteinExistence type="predicted"/>
<reference evidence="1 2" key="1">
    <citation type="journal article" date="2023" name="Elife">
        <title>Identification of key yeast species and microbe-microbe interactions impacting larval growth of Drosophila in the wild.</title>
        <authorList>
            <person name="Mure A."/>
            <person name="Sugiura Y."/>
            <person name="Maeda R."/>
            <person name="Honda K."/>
            <person name="Sakurai N."/>
            <person name="Takahashi Y."/>
            <person name="Watada M."/>
            <person name="Katoh T."/>
            <person name="Gotoh A."/>
            <person name="Gotoh Y."/>
            <person name="Taniguchi I."/>
            <person name="Nakamura K."/>
            <person name="Hayashi T."/>
            <person name="Katayama T."/>
            <person name="Uemura T."/>
            <person name="Hattori Y."/>
        </authorList>
    </citation>
    <scope>NUCLEOTIDE SEQUENCE [LARGE SCALE GENOMIC DNA]</scope>
    <source>
        <strain evidence="1 2">PK-24</strain>
    </source>
</reference>
<evidence type="ECO:0008006" key="3">
    <source>
        <dbReference type="Google" id="ProtNLM"/>
    </source>
</evidence>
<dbReference type="Proteomes" id="UP001378960">
    <property type="component" value="Unassembled WGS sequence"/>
</dbReference>
<dbReference type="GO" id="GO:0008080">
    <property type="term" value="F:N-acetyltransferase activity"/>
    <property type="evidence" value="ECO:0007669"/>
    <property type="project" value="TreeGrafter"/>
</dbReference>
<dbReference type="EMBL" id="BTGB01000003">
    <property type="protein sequence ID" value="GMM46491.1"/>
    <property type="molecule type" value="Genomic_DNA"/>
</dbReference>
<accession>A0AAV5R5E7</accession>
<dbReference type="AlphaFoldDB" id="A0AAV5R5E7"/>
<evidence type="ECO:0000313" key="2">
    <source>
        <dbReference type="Proteomes" id="UP001378960"/>
    </source>
</evidence>
<comment type="caution">
    <text evidence="1">The sequence shown here is derived from an EMBL/GenBank/DDBJ whole genome shotgun (WGS) entry which is preliminary data.</text>
</comment>
<dbReference type="InterPro" id="IPR052058">
    <property type="entry name" value="Alcohol_O-acetyltransferase"/>
</dbReference>
<gene>
    <name evidence="1" type="ORF">DAPK24_030660</name>
</gene>
<organism evidence="1 2">
    <name type="scientific">Pichia kluyveri</name>
    <name type="common">Yeast</name>
    <dbReference type="NCBI Taxonomy" id="36015"/>
    <lineage>
        <taxon>Eukaryota</taxon>
        <taxon>Fungi</taxon>
        <taxon>Dikarya</taxon>
        <taxon>Ascomycota</taxon>
        <taxon>Saccharomycotina</taxon>
        <taxon>Pichiomycetes</taxon>
        <taxon>Pichiales</taxon>
        <taxon>Pichiaceae</taxon>
        <taxon>Pichia</taxon>
    </lineage>
</organism>
<sequence length="413" mass="47944">MVLSAFETYMSLLASHRIYNNFIVGAQFKPLIKPNKIANVVSRLCRKYPQFSLTVGRGHHQEYLPPYDVKNCIDVIDNSNPNKILEKYTALKFSYSDKVPLWKLVLDSKSNTLFFVADHTYFDGTAVKKVYHEICKSFDEPEDDKLENSIIKPNFESYPTSAEMMKFEDKIVEIEPNIKGSSPEMDYELLKLPYYKHNYEVVHLNKEKSKHLIKLSRDNGFRITSLIYAIANKAIVNSYDHNEEFEKLRTIIAVNTRFKISPEVDQMLYEMGLFFGIYTHYDDISYVKNADIFEMAKNFQNGLNDNKHRCNDYWEHLETKSKIDRSIIDKAIHEIKLRDSKPLNTLFISNINVIGDGKIGKVYFDQPMFDSAFSLHLASSNDGMSLNFTCHRAIPRKIYDTYVSNVLGYINAL</sequence>
<dbReference type="PANTHER" id="PTHR28037">
    <property type="entry name" value="ALCOHOL O-ACETYLTRANSFERASE 1-RELATED"/>
    <property type="match status" value="1"/>
</dbReference>
<keyword evidence="2" id="KW-1185">Reference proteome</keyword>
<dbReference type="PANTHER" id="PTHR28037:SF1">
    <property type="entry name" value="ALCOHOL O-ACETYLTRANSFERASE 1-RELATED"/>
    <property type="match status" value="1"/>
</dbReference>
<evidence type="ECO:0000313" key="1">
    <source>
        <dbReference type="EMBL" id="GMM46491.1"/>
    </source>
</evidence>
<protein>
    <recommendedName>
        <fullName evidence="3">Condensation domain-containing protein</fullName>
    </recommendedName>
</protein>
<name>A0AAV5R5E7_PICKL</name>